<name>A0A0D8LA04_MORMO</name>
<dbReference type="EMBL" id="JZSH01000030">
    <property type="protein sequence ID" value="KJF78667.1"/>
    <property type="molecule type" value="Genomic_DNA"/>
</dbReference>
<sequence>MSYKDDLKEMMTEMQEIIHNYVGNNAKTKISVNENRLSISIGIEGVSDIDISISKNKPSETHDTRKQ</sequence>
<accession>A0A0D8LA04</accession>
<dbReference type="Proteomes" id="UP000032582">
    <property type="component" value="Unassembled WGS sequence"/>
</dbReference>
<organism evidence="1 2">
    <name type="scientific">Morganella morganii</name>
    <name type="common">Proteus morganii</name>
    <dbReference type="NCBI Taxonomy" id="582"/>
    <lineage>
        <taxon>Bacteria</taxon>
        <taxon>Pseudomonadati</taxon>
        <taxon>Pseudomonadota</taxon>
        <taxon>Gammaproteobacteria</taxon>
        <taxon>Enterobacterales</taxon>
        <taxon>Morganellaceae</taxon>
        <taxon>Morganella</taxon>
    </lineage>
</organism>
<dbReference type="AlphaFoldDB" id="A0A0D8LA04"/>
<comment type="caution">
    <text evidence="1">The sequence shown here is derived from an EMBL/GenBank/DDBJ whole genome shotgun (WGS) entry which is preliminary data.</text>
</comment>
<evidence type="ECO:0000313" key="2">
    <source>
        <dbReference type="Proteomes" id="UP000032582"/>
    </source>
</evidence>
<evidence type="ECO:0000313" key="1">
    <source>
        <dbReference type="EMBL" id="KJF78667.1"/>
    </source>
</evidence>
<reference evidence="1 2" key="1">
    <citation type="submission" date="2015-02" db="EMBL/GenBank/DDBJ databases">
        <title>Whole genome shotgun sequencing of cultured foodborne pathogen.</title>
        <authorList>
            <person name="Timme R."/>
            <person name="Allard M.W."/>
            <person name="Strain E."/>
            <person name="Evans P.S."/>
            <person name="Brown E."/>
        </authorList>
    </citation>
    <scope>NUCLEOTIDE SEQUENCE [LARGE SCALE GENOMIC DNA]</scope>
    <source>
        <strain evidence="1 2">GCSL-TSO-24</strain>
    </source>
</reference>
<protein>
    <submittedName>
        <fullName evidence="1">Uncharacterized protein</fullName>
    </submittedName>
</protein>
<dbReference type="PATRIC" id="fig|582.24.peg.1361"/>
<gene>
    <name evidence="1" type="ORF">UA45_04445</name>
</gene>
<proteinExistence type="predicted"/>